<keyword evidence="2" id="KW-1185">Reference proteome</keyword>
<evidence type="ECO:0000313" key="1">
    <source>
        <dbReference type="EMBL" id="WHZ60080.1"/>
    </source>
</evidence>
<protein>
    <submittedName>
        <fullName evidence="1">CRISPR-associated protein Cas5</fullName>
    </submittedName>
</protein>
<dbReference type="EMBL" id="CP126116">
    <property type="protein sequence ID" value="WHZ60080.1"/>
    <property type="molecule type" value="Genomic_DNA"/>
</dbReference>
<sequence>MNAIQMDISGQFGFFHWNKTKGDLRVTNLFISRTEVLGILGAVLGLDGYAQERFKQKHGKDSVLFSHQLQGLHVSIVPREENKPQFFDDQLIHRSMEHINKKGALMVKMKGLVSLHYTLFISKGQVDDQIFATLCDYLKKGWAEYIPYFGRNQFPLSFDFVKEVHLREAASNDLVIHSLFKEHDVEDCQIDDIDLTDGAYHYVDSLRNFSLSEQTLFTQETTLWSSFEMKPLTPVYVTEENQHIVFL</sequence>
<reference evidence="2" key="1">
    <citation type="journal article" date="2025" name="Aquaculture">
        <title>Assessment of the bioflocculant production and safety properties of Metabacillus hrfriensis sp. nov. based on phenotypic and whole-genome sequencing analysis.</title>
        <authorList>
            <person name="Zhang R."/>
            <person name="Zhao Z."/>
            <person name="Luo L."/>
            <person name="Wang S."/>
            <person name="Guo K."/>
            <person name="Xu W."/>
        </authorList>
    </citation>
    <scope>NUCLEOTIDE SEQUENCE [LARGE SCALE GENOMIC DNA]</scope>
    <source>
        <strain evidence="2">CT-WN-B3</strain>
    </source>
</reference>
<name>A0ACD4RHU1_9BACI</name>
<accession>A0ACD4RHU1</accession>
<organism evidence="1 2">
    <name type="scientific">Metabacillus hrfriensis</name>
    <dbReference type="NCBI Taxonomy" id="3048891"/>
    <lineage>
        <taxon>Bacteria</taxon>
        <taxon>Bacillati</taxon>
        <taxon>Bacillota</taxon>
        <taxon>Bacilli</taxon>
        <taxon>Bacillales</taxon>
        <taxon>Bacillaceae</taxon>
        <taxon>Metabacillus</taxon>
    </lineage>
</organism>
<proteinExistence type="predicted"/>
<gene>
    <name evidence="1" type="primary">cas5</name>
    <name evidence="1" type="ORF">QLQ22_12425</name>
</gene>
<evidence type="ECO:0000313" key="2">
    <source>
        <dbReference type="Proteomes" id="UP001226091"/>
    </source>
</evidence>
<dbReference type="Proteomes" id="UP001226091">
    <property type="component" value="Chromosome"/>
</dbReference>